<keyword evidence="3 9" id="KW-1003">Cell membrane</keyword>
<comment type="similarity">
    <text evidence="1 9">Belongs to the ABC transporter superfamily.</text>
</comment>
<keyword evidence="5 9" id="KW-0547">Nucleotide-binding</keyword>
<dbReference type="GO" id="GO:0016887">
    <property type="term" value="F:ATP hydrolysis activity"/>
    <property type="evidence" value="ECO:0007669"/>
    <property type="project" value="InterPro"/>
</dbReference>
<dbReference type="GO" id="GO:0005524">
    <property type="term" value="F:ATP binding"/>
    <property type="evidence" value="ECO:0007669"/>
    <property type="project" value="UniProtKB-UniRule"/>
</dbReference>
<name>A0A1F6NJ20_9BACT</name>
<evidence type="ECO:0000256" key="2">
    <source>
        <dbReference type="ARBA" id="ARBA00020019"/>
    </source>
</evidence>
<keyword evidence="8 9" id="KW-0131">Cell cycle</keyword>
<keyword evidence="6 9" id="KW-0067">ATP-binding</keyword>
<dbReference type="InterPro" id="IPR017871">
    <property type="entry name" value="ABC_transporter-like_CS"/>
</dbReference>
<feature type="domain" description="ABC transporter" evidence="10">
    <location>
        <begin position="2"/>
        <end position="226"/>
    </location>
</feature>
<evidence type="ECO:0000313" key="12">
    <source>
        <dbReference type="Proteomes" id="UP000177803"/>
    </source>
</evidence>
<reference evidence="11 12" key="1">
    <citation type="journal article" date="2016" name="Nat. Commun.">
        <title>Thousands of microbial genomes shed light on interconnected biogeochemical processes in an aquifer system.</title>
        <authorList>
            <person name="Anantharaman K."/>
            <person name="Brown C.T."/>
            <person name="Hug L.A."/>
            <person name="Sharon I."/>
            <person name="Castelle C.J."/>
            <person name="Probst A.J."/>
            <person name="Thomas B.C."/>
            <person name="Singh A."/>
            <person name="Wilkins M.J."/>
            <person name="Karaoz U."/>
            <person name="Brodie E.L."/>
            <person name="Williams K.H."/>
            <person name="Hubbard S.S."/>
            <person name="Banfield J.F."/>
        </authorList>
    </citation>
    <scope>NUCLEOTIDE SEQUENCE [LARGE SCALE GENOMIC DNA]</scope>
</reference>
<dbReference type="PROSITE" id="PS50893">
    <property type="entry name" value="ABC_TRANSPORTER_2"/>
    <property type="match status" value="1"/>
</dbReference>
<evidence type="ECO:0000256" key="9">
    <source>
        <dbReference type="RuleBase" id="RU365094"/>
    </source>
</evidence>
<evidence type="ECO:0000256" key="4">
    <source>
        <dbReference type="ARBA" id="ARBA00022618"/>
    </source>
</evidence>
<dbReference type="InterPro" id="IPR005286">
    <property type="entry name" value="Cell_div_FtsE"/>
</dbReference>
<comment type="function">
    <text evidence="9">Part of the ABC transporter FtsEX involved in cellular division.</text>
</comment>
<comment type="subunit">
    <text evidence="9">Homodimer. Forms a membrane-associated complex with FtsX.</text>
</comment>
<dbReference type="Pfam" id="PF00005">
    <property type="entry name" value="ABC_tran"/>
    <property type="match status" value="1"/>
</dbReference>
<dbReference type="InterPro" id="IPR027417">
    <property type="entry name" value="P-loop_NTPase"/>
</dbReference>
<dbReference type="PANTHER" id="PTHR24220:SF470">
    <property type="entry name" value="CELL DIVISION ATP-BINDING PROTEIN FTSE"/>
    <property type="match status" value="1"/>
</dbReference>
<dbReference type="AlphaFoldDB" id="A0A1F6NJ20"/>
<evidence type="ECO:0000256" key="7">
    <source>
        <dbReference type="ARBA" id="ARBA00023136"/>
    </source>
</evidence>
<sequence length="226" mass="25109">MVYFDKVAKIYPNGCVALDEVSLTIEPQEFVSMVGQSGAGKTTLLKMLLAEERPTKGKVFFDSVDVCCLPHHALPEFRRRIGVVFQDFRLLPQKTAYENIAFAMEAAGRSDEEIAADVPQVLELVGLVSKIDCFPHELSGGEKQRVAIARAIINQPDVLIADEPTGNLDPINAQEIVQLLEKVNELGTTVILATHNRDVINSLNKRVVTMERGKIIRDEKHGRYVL</sequence>
<proteinExistence type="inferred from homology"/>
<dbReference type="PROSITE" id="PS00211">
    <property type="entry name" value="ABC_TRANSPORTER_1"/>
    <property type="match status" value="1"/>
</dbReference>
<gene>
    <name evidence="9" type="primary">ftsE</name>
    <name evidence="11" type="ORF">A2261_03680</name>
</gene>
<dbReference type="SUPFAM" id="SSF52540">
    <property type="entry name" value="P-loop containing nucleoside triphosphate hydrolases"/>
    <property type="match status" value="1"/>
</dbReference>
<evidence type="ECO:0000256" key="1">
    <source>
        <dbReference type="ARBA" id="ARBA00005417"/>
    </source>
</evidence>
<evidence type="ECO:0000259" key="10">
    <source>
        <dbReference type="PROSITE" id="PS50893"/>
    </source>
</evidence>
<evidence type="ECO:0000256" key="8">
    <source>
        <dbReference type="ARBA" id="ARBA00023306"/>
    </source>
</evidence>
<dbReference type="InterPro" id="IPR003439">
    <property type="entry name" value="ABC_transporter-like_ATP-bd"/>
</dbReference>
<dbReference type="PANTHER" id="PTHR24220">
    <property type="entry name" value="IMPORT ATP-BINDING PROTEIN"/>
    <property type="match status" value="1"/>
</dbReference>
<dbReference type="GO" id="GO:0051301">
    <property type="term" value="P:cell division"/>
    <property type="evidence" value="ECO:0007669"/>
    <property type="project" value="UniProtKB-UniRule"/>
</dbReference>
<dbReference type="InterPro" id="IPR015854">
    <property type="entry name" value="ABC_transpr_LolD-like"/>
</dbReference>
<dbReference type="SMART" id="SM00382">
    <property type="entry name" value="AAA"/>
    <property type="match status" value="1"/>
</dbReference>
<comment type="caution">
    <text evidence="11">The sequence shown here is derived from an EMBL/GenBank/DDBJ whole genome shotgun (WGS) entry which is preliminary data.</text>
</comment>
<dbReference type="Proteomes" id="UP000177803">
    <property type="component" value="Unassembled WGS sequence"/>
</dbReference>
<dbReference type="EMBL" id="MFQR01000061">
    <property type="protein sequence ID" value="OGH83815.1"/>
    <property type="molecule type" value="Genomic_DNA"/>
</dbReference>
<dbReference type="GO" id="GO:0022857">
    <property type="term" value="F:transmembrane transporter activity"/>
    <property type="evidence" value="ECO:0007669"/>
    <property type="project" value="TreeGrafter"/>
</dbReference>
<dbReference type="GO" id="GO:0005886">
    <property type="term" value="C:plasma membrane"/>
    <property type="evidence" value="ECO:0007669"/>
    <property type="project" value="UniProtKB-SubCell"/>
</dbReference>
<keyword evidence="7 9" id="KW-0472">Membrane</keyword>
<evidence type="ECO:0000313" key="11">
    <source>
        <dbReference type="EMBL" id="OGH83815.1"/>
    </source>
</evidence>
<evidence type="ECO:0000256" key="6">
    <source>
        <dbReference type="ARBA" id="ARBA00022840"/>
    </source>
</evidence>
<dbReference type="Gene3D" id="3.40.50.300">
    <property type="entry name" value="P-loop containing nucleotide triphosphate hydrolases"/>
    <property type="match status" value="1"/>
</dbReference>
<keyword evidence="4 9" id="KW-0132">Cell division</keyword>
<evidence type="ECO:0000256" key="5">
    <source>
        <dbReference type="ARBA" id="ARBA00022741"/>
    </source>
</evidence>
<dbReference type="NCBIfam" id="TIGR02673">
    <property type="entry name" value="FtsE"/>
    <property type="match status" value="1"/>
</dbReference>
<dbReference type="FunFam" id="3.40.50.300:FF:000056">
    <property type="entry name" value="Cell division ATP-binding protein FtsE"/>
    <property type="match status" value="1"/>
</dbReference>
<dbReference type="InterPro" id="IPR003593">
    <property type="entry name" value="AAA+_ATPase"/>
</dbReference>
<comment type="subcellular location">
    <subcellularLocation>
        <location evidence="9">Cell membrane</location>
        <topology evidence="9">Peripheral membrane protein</topology>
        <orientation evidence="9">Cytoplasmic side</orientation>
    </subcellularLocation>
</comment>
<protein>
    <recommendedName>
        <fullName evidence="2 9">Cell division ATP-binding protein FtsE</fullName>
    </recommendedName>
</protein>
<accession>A0A1F6NJ20</accession>
<organism evidence="11 12">
    <name type="scientific">Candidatus Magasanikbacteria bacterium RIFOXYA2_FULL_44_8</name>
    <dbReference type="NCBI Taxonomy" id="1798696"/>
    <lineage>
        <taxon>Bacteria</taxon>
        <taxon>Candidatus Magasanikiibacteriota</taxon>
    </lineage>
</organism>
<evidence type="ECO:0000256" key="3">
    <source>
        <dbReference type="ARBA" id="ARBA00022475"/>
    </source>
</evidence>